<feature type="compositionally biased region" description="Basic and acidic residues" evidence="1">
    <location>
        <begin position="233"/>
        <end position="246"/>
    </location>
</feature>
<feature type="region of interest" description="Disordered" evidence="1">
    <location>
        <begin position="229"/>
        <end position="387"/>
    </location>
</feature>
<feature type="compositionally biased region" description="Basic and acidic residues" evidence="1">
    <location>
        <begin position="21"/>
        <end position="31"/>
    </location>
</feature>
<reference evidence="4" key="2">
    <citation type="submission" date="2023-06" db="EMBL/GenBank/DDBJ databases">
        <authorList>
            <consortium name="Lawrence Berkeley National Laboratory"/>
            <person name="Mondo S.J."/>
            <person name="Hensen N."/>
            <person name="Bonometti L."/>
            <person name="Westerberg I."/>
            <person name="Brannstrom I.O."/>
            <person name="Guillou S."/>
            <person name="Cros-Aarteil S."/>
            <person name="Calhoun S."/>
            <person name="Haridas S."/>
            <person name="Kuo A."/>
            <person name="Pangilinan J."/>
            <person name="Riley R."/>
            <person name="Labutti K."/>
            <person name="Andreopoulos B."/>
            <person name="Lipzen A."/>
            <person name="Chen C."/>
            <person name="Yanf M."/>
            <person name="Daum C."/>
            <person name="Ng V."/>
            <person name="Clum A."/>
            <person name="Steindorff A."/>
            <person name="Ohm R."/>
            <person name="Martin F."/>
            <person name="Silar P."/>
            <person name="Natvig D."/>
            <person name="Lalanne C."/>
            <person name="Gautier V."/>
            <person name="Ament-Velasquez S.L."/>
            <person name="Kruys A."/>
            <person name="Hutchinson M.I."/>
            <person name="Powell A.J."/>
            <person name="Barry K."/>
            <person name="Miller A.N."/>
            <person name="Grigoriev I.V."/>
            <person name="Debuchy R."/>
            <person name="Gladieux P."/>
            <person name="Thoren M.H."/>
            <person name="Johannesson H."/>
        </authorList>
    </citation>
    <scope>NUCLEOTIDE SEQUENCE</scope>
    <source>
        <strain evidence="4">PSN324</strain>
    </source>
</reference>
<sequence>MEVDTRRRIDADVKDEDDHGDTDLRTAKDKPSYRSFKKKYRKMRIVFDQRMQENENLHKLEQKALATASRLAIEKDRLLDLLLDVNSSGQIPPEKRFDLSLDPPSDADDELEASRPSTPPPRGLKSYKSLLQEVPHTRFASAPEKFPDLLSDLKTGRDSPADPLQGATHPPSFLTAEDIDNYLYELDSRLNLTNEPPLPSLAPRDTSRDFALRNPVSVYNWLRKHAPKTFLQDGEHQDKDADDSHGGPHSTPGAGSGRGGRGGASKGERSGRGGAGGSGTGRNKRAGMSARAAAALTTAGEDDEDTAYEGSGVATPTTSSLKSKRKRTTDDDPGYRPKGGTSRPTKKKRKSEGGGGGGGSGGADGTPTAPPKRPRKSGGDLVMKGAD</sequence>
<evidence type="ECO:0000313" key="5">
    <source>
        <dbReference type="Proteomes" id="UP001321749"/>
    </source>
</evidence>
<feature type="region of interest" description="Disordered" evidence="1">
    <location>
        <begin position="88"/>
        <end position="173"/>
    </location>
</feature>
<feature type="compositionally biased region" description="Gly residues" evidence="1">
    <location>
        <begin position="353"/>
        <end position="364"/>
    </location>
</feature>
<dbReference type="InterPro" id="IPR032742">
    <property type="entry name" value="Iec3_N"/>
</dbReference>
<comment type="caution">
    <text evidence="4">The sequence shown here is derived from an EMBL/GenBank/DDBJ whole genome shotgun (WGS) entry which is preliminary data.</text>
</comment>
<gene>
    <name evidence="4" type="ORF">QBC42DRAFT_258993</name>
</gene>
<evidence type="ECO:0000259" key="2">
    <source>
        <dbReference type="Pfam" id="PF14612"/>
    </source>
</evidence>
<evidence type="ECO:0000313" key="4">
    <source>
        <dbReference type="EMBL" id="KAK4466478.1"/>
    </source>
</evidence>
<feature type="region of interest" description="Disordered" evidence="1">
    <location>
        <begin position="1"/>
        <end position="31"/>
    </location>
</feature>
<dbReference type="Pfam" id="PF24244">
    <property type="entry name" value="Iec3-like_M"/>
    <property type="match status" value="1"/>
</dbReference>
<feature type="domain" description="INO80 complex subunit 3 N-terminal" evidence="2">
    <location>
        <begin position="34"/>
        <end position="102"/>
    </location>
</feature>
<feature type="region of interest" description="Disordered" evidence="1">
    <location>
        <begin position="191"/>
        <end position="210"/>
    </location>
</feature>
<dbReference type="InterPro" id="IPR055449">
    <property type="entry name" value="Iec3-like_M"/>
</dbReference>
<proteinExistence type="predicted"/>
<organism evidence="4 5">
    <name type="scientific">Cladorrhinum samala</name>
    <dbReference type="NCBI Taxonomy" id="585594"/>
    <lineage>
        <taxon>Eukaryota</taxon>
        <taxon>Fungi</taxon>
        <taxon>Dikarya</taxon>
        <taxon>Ascomycota</taxon>
        <taxon>Pezizomycotina</taxon>
        <taxon>Sordariomycetes</taxon>
        <taxon>Sordariomycetidae</taxon>
        <taxon>Sordariales</taxon>
        <taxon>Podosporaceae</taxon>
        <taxon>Cladorrhinum</taxon>
    </lineage>
</organism>
<name>A0AAV9I1A9_9PEZI</name>
<feature type="compositionally biased region" description="Gly residues" evidence="1">
    <location>
        <begin position="254"/>
        <end position="265"/>
    </location>
</feature>
<evidence type="ECO:0000259" key="3">
    <source>
        <dbReference type="Pfam" id="PF24244"/>
    </source>
</evidence>
<feature type="domain" description="INO80 complex subunit 3-like middle region" evidence="3">
    <location>
        <begin position="125"/>
        <end position="235"/>
    </location>
</feature>
<dbReference type="AlphaFoldDB" id="A0AAV9I1A9"/>
<dbReference type="GO" id="GO:0031011">
    <property type="term" value="C:Ino80 complex"/>
    <property type="evidence" value="ECO:0007669"/>
    <property type="project" value="InterPro"/>
</dbReference>
<accession>A0AAV9I1A9</accession>
<reference evidence="4" key="1">
    <citation type="journal article" date="2023" name="Mol. Phylogenet. Evol.">
        <title>Genome-scale phylogeny and comparative genomics of the fungal order Sordariales.</title>
        <authorList>
            <person name="Hensen N."/>
            <person name="Bonometti L."/>
            <person name="Westerberg I."/>
            <person name="Brannstrom I.O."/>
            <person name="Guillou S."/>
            <person name="Cros-Aarteil S."/>
            <person name="Calhoun S."/>
            <person name="Haridas S."/>
            <person name="Kuo A."/>
            <person name="Mondo S."/>
            <person name="Pangilinan J."/>
            <person name="Riley R."/>
            <person name="LaButti K."/>
            <person name="Andreopoulos B."/>
            <person name="Lipzen A."/>
            <person name="Chen C."/>
            <person name="Yan M."/>
            <person name="Daum C."/>
            <person name="Ng V."/>
            <person name="Clum A."/>
            <person name="Steindorff A."/>
            <person name="Ohm R.A."/>
            <person name="Martin F."/>
            <person name="Silar P."/>
            <person name="Natvig D.O."/>
            <person name="Lalanne C."/>
            <person name="Gautier V."/>
            <person name="Ament-Velasquez S.L."/>
            <person name="Kruys A."/>
            <person name="Hutchinson M.I."/>
            <person name="Powell A.J."/>
            <person name="Barry K."/>
            <person name="Miller A.N."/>
            <person name="Grigoriev I.V."/>
            <person name="Debuchy R."/>
            <person name="Gladieux P."/>
            <person name="Hiltunen Thoren M."/>
            <person name="Johannesson H."/>
        </authorList>
    </citation>
    <scope>NUCLEOTIDE SEQUENCE</scope>
    <source>
        <strain evidence="4">PSN324</strain>
    </source>
</reference>
<protein>
    <submittedName>
        <fullName evidence="4">IEC3 subunit of the Ino80 complex, chromatin re-modelling-domain-containing protein</fullName>
    </submittedName>
</protein>
<dbReference type="GO" id="GO:0006338">
    <property type="term" value="P:chromatin remodeling"/>
    <property type="evidence" value="ECO:0007669"/>
    <property type="project" value="InterPro"/>
</dbReference>
<dbReference type="Proteomes" id="UP001321749">
    <property type="component" value="Unassembled WGS sequence"/>
</dbReference>
<evidence type="ECO:0000256" key="1">
    <source>
        <dbReference type="SAM" id="MobiDB-lite"/>
    </source>
</evidence>
<feature type="compositionally biased region" description="Basic and acidic residues" evidence="1">
    <location>
        <begin position="1"/>
        <end position="12"/>
    </location>
</feature>
<keyword evidence="5" id="KW-1185">Reference proteome</keyword>
<feature type="non-terminal residue" evidence="4">
    <location>
        <position position="387"/>
    </location>
</feature>
<feature type="compositionally biased region" description="Low complexity" evidence="1">
    <location>
        <begin position="286"/>
        <end position="299"/>
    </location>
</feature>
<dbReference type="Pfam" id="PF14612">
    <property type="entry name" value="Ino80_Iec3"/>
    <property type="match status" value="1"/>
</dbReference>
<dbReference type="EMBL" id="MU864931">
    <property type="protein sequence ID" value="KAK4466478.1"/>
    <property type="molecule type" value="Genomic_DNA"/>
</dbReference>